<feature type="signal peptide" evidence="1">
    <location>
        <begin position="1"/>
        <end position="18"/>
    </location>
</feature>
<evidence type="ECO:0000313" key="3">
    <source>
        <dbReference type="EMBL" id="MCA6078064.1"/>
    </source>
</evidence>
<organism evidence="3 4">
    <name type="scientific">Fulvivirga sedimenti</name>
    <dbReference type="NCBI Taxonomy" id="2879465"/>
    <lineage>
        <taxon>Bacteria</taxon>
        <taxon>Pseudomonadati</taxon>
        <taxon>Bacteroidota</taxon>
        <taxon>Cytophagia</taxon>
        <taxon>Cytophagales</taxon>
        <taxon>Fulvivirgaceae</taxon>
        <taxon>Fulvivirga</taxon>
    </lineage>
</organism>
<reference evidence="3" key="1">
    <citation type="submission" date="2021-09" db="EMBL/GenBank/DDBJ databases">
        <title>Fulvivirga sp. isolated from coastal sediment.</title>
        <authorList>
            <person name="Yu H."/>
        </authorList>
    </citation>
    <scope>NUCLEOTIDE SEQUENCE</scope>
    <source>
        <strain evidence="3">1062</strain>
    </source>
</reference>
<dbReference type="EMBL" id="JAIXNE010000005">
    <property type="protein sequence ID" value="MCA6078064.1"/>
    <property type="molecule type" value="Genomic_DNA"/>
</dbReference>
<feature type="domain" description="Secretion system C-terminal sorting" evidence="2">
    <location>
        <begin position="309"/>
        <end position="382"/>
    </location>
</feature>
<dbReference type="AlphaFoldDB" id="A0A9X1L0R8"/>
<name>A0A9X1L0R8_9BACT</name>
<dbReference type="NCBIfam" id="TIGR04183">
    <property type="entry name" value="Por_Secre_tail"/>
    <property type="match status" value="1"/>
</dbReference>
<dbReference type="InterPro" id="IPR012332">
    <property type="entry name" value="Autotransporter_pectin_lyase_C"/>
</dbReference>
<evidence type="ECO:0000256" key="1">
    <source>
        <dbReference type="SAM" id="SignalP"/>
    </source>
</evidence>
<dbReference type="InterPro" id="IPR026444">
    <property type="entry name" value="Secre_tail"/>
</dbReference>
<keyword evidence="4" id="KW-1185">Reference proteome</keyword>
<evidence type="ECO:0000313" key="4">
    <source>
        <dbReference type="Proteomes" id="UP001139409"/>
    </source>
</evidence>
<evidence type="ECO:0000259" key="2">
    <source>
        <dbReference type="Pfam" id="PF18962"/>
    </source>
</evidence>
<sequence>MRYFLAAVLTLLAGLTFAQRQNTTGNWNNSGNWQGGNIGDNISESVDLAGGITSTIVSGDNYTIGDLTFANGAKLYINTGGILIIGSSGNLGFLETNNNAEIYVNGTLEIFGDLNVNNNLVIQVTGNFIIHGNVDLRNNSNFSISGSMVVDGDFIANNNTDFTVNGSVDIGGDISVGSGNLNLGPGGSFTVGGSCSWTTNICNQILPVELLNFAARPVGEAVLVSWATATEKDNDYFRVQVSRDGSEFSELTRIKGAGDSEQKLEYEFTDYNPMPGTSYYRLSQTDYSGITTIFTPVKVDRGFEGDIGIYPNPASTTDRIQLFTGGNESDQVAVVLYSVSGTVVWKDSFEGNHLELMVPESVERGTYLLEVRSGSLRKLHRLVLK</sequence>
<keyword evidence="1" id="KW-0732">Signal</keyword>
<dbReference type="RefSeq" id="WP_225698922.1">
    <property type="nucleotide sequence ID" value="NZ_JAIXNE010000005.1"/>
</dbReference>
<gene>
    <name evidence="3" type="ORF">LDX50_24530</name>
</gene>
<protein>
    <submittedName>
        <fullName evidence="3">T9SS type A sorting domain-containing protein</fullName>
    </submittedName>
</protein>
<dbReference type="Pfam" id="PF18962">
    <property type="entry name" value="Por_Secre_tail"/>
    <property type="match status" value="1"/>
</dbReference>
<comment type="caution">
    <text evidence="3">The sequence shown here is derived from an EMBL/GenBank/DDBJ whole genome shotgun (WGS) entry which is preliminary data.</text>
</comment>
<accession>A0A9X1L0R8</accession>
<dbReference type="Proteomes" id="UP001139409">
    <property type="component" value="Unassembled WGS sequence"/>
</dbReference>
<dbReference type="Gene3D" id="2.160.20.20">
    <property type="match status" value="1"/>
</dbReference>
<proteinExistence type="predicted"/>
<feature type="chain" id="PRO_5040857220" evidence="1">
    <location>
        <begin position="19"/>
        <end position="385"/>
    </location>
</feature>